<evidence type="ECO:0000256" key="2">
    <source>
        <dbReference type="ARBA" id="ARBA00022448"/>
    </source>
</evidence>
<evidence type="ECO:0000259" key="8">
    <source>
        <dbReference type="PROSITE" id="PS50928"/>
    </source>
</evidence>
<dbReference type="InterPro" id="IPR000515">
    <property type="entry name" value="MetI-like"/>
</dbReference>
<dbReference type="GO" id="GO:0016301">
    <property type="term" value="F:kinase activity"/>
    <property type="evidence" value="ECO:0007669"/>
    <property type="project" value="UniProtKB-KW"/>
</dbReference>
<dbReference type="Pfam" id="PF00528">
    <property type="entry name" value="BPD_transp_1"/>
    <property type="match status" value="1"/>
</dbReference>
<evidence type="ECO:0000256" key="5">
    <source>
        <dbReference type="ARBA" id="ARBA00022989"/>
    </source>
</evidence>
<name>A0A3E0WI30_9GAMM</name>
<dbReference type="PANTHER" id="PTHR30151:SF38">
    <property type="entry name" value="ALIPHATIC SULFONATES TRANSPORT PERMEASE PROTEIN SSUC-RELATED"/>
    <property type="match status" value="1"/>
</dbReference>
<comment type="caution">
    <text evidence="9">The sequence shown here is derived from an EMBL/GenBank/DDBJ whole genome shotgun (WGS) entry which is preliminary data.</text>
</comment>
<evidence type="ECO:0000313" key="9">
    <source>
        <dbReference type="EMBL" id="RFA32622.1"/>
    </source>
</evidence>
<dbReference type="OrthoDB" id="258894at2"/>
<keyword evidence="9" id="KW-0418">Kinase</keyword>
<dbReference type="PROSITE" id="PS50928">
    <property type="entry name" value="ABC_TM1"/>
    <property type="match status" value="1"/>
</dbReference>
<comment type="similarity">
    <text evidence="7">Belongs to the binding-protein-dependent transport system permease family.</text>
</comment>
<feature type="transmembrane region" description="Helical" evidence="7">
    <location>
        <begin position="111"/>
        <end position="133"/>
    </location>
</feature>
<keyword evidence="2 7" id="KW-0813">Transport</keyword>
<evidence type="ECO:0000313" key="10">
    <source>
        <dbReference type="Proteomes" id="UP000256763"/>
    </source>
</evidence>
<keyword evidence="10" id="KW-1185">Reference proteome</keyword>
<keyword evidence="9" id="KW-0808">Transferase</keyword>
<accession>A0A3E0WI30</accession>
<feature type="transmembrane region" description="Helical" evidence="7">
    <location>
        <begin position="238"/>
        <end position="256"/>
    </location>
</feature>
<evidence type="ECO:0000256" key="6">
    <source>
        <dbReference type="ARBA" id="ARBA00023136"/>
    </source>
</evidence>
<keyword evidence="5 7" id="KW-1133">Transmembrane helix</keyword>
<evidence type="ECO:0000256" key="3">
    <source>
        <dbReference type="ARBA" id="ARBA00022475"/>
    </source>
</evidence>
<dbReference type="Proteomes" id="UP000256763">
    <property type="component" value="Unassembled WGS sequence"/>
</dbReference>
<organism evidence="9 10">
    <name type="scientific">Alkalilimnicola ehrlichii</name>
    <dbReference type="NCBI Taxonomy" id="351052"/>
    <lineage>
        <taxon>Bacteria</taxon>
        <taxon>Pseudomonadati</taxon>
        <taxon>Pseudomonadota</taxon>
        <taxon>Gammaproteobacteria</taxon>
        <taxon>Chromatiales</taxon>
        <taxon>Ectothiorhodospiraceae</taxon>
        <taxon>Alkalilimnicola</taxon>
    </lineage>
</organism>
<comment type="subcellular location">
    <subcellularLocation>
        <location evidence="1 7">Cell membrane</location>
        <topology evidence="1 7">Multi-pass membrane protein</topology>
    </subcellularLocation>
</comment>
<keyword evidence="6 7" id="KW-0472">Membrane</keyword>
<dbReference type="GO" id="GO:0055085">
    <property type="term" value="P:transmembrane transport"/>
    <property type="evidence" value="ECO:0007669"/>
    <property type="project" value="InterPro"/>
</dbReference>
<keyword evidence="3" id="KW-1003">Cell membrane</keyword>
<dbReference type="EMBL" id="NFZW01000027">
    <property type="protein sequence ID" value="RFA32622.1"/>
    <property type="molecule type" value="Genomic_DNA"/>
</dbReference>
<dbReference type="GO" id="GO:0005886">
    <property type="term" value="C:plasma membrane"/>
    <property type="evidence" value="ECO:0007669"/>
    <property type="project" value="UniProtKB-SubCell"/>
</dbReference>
<gene>
    <name evidence="9" type="ORF">CAL65_19310</name>
</gene>
<dbReference type="AlphaFoldDB" id="A0A3E0WI30"/>
<feature type="transmembrane region" description="Helical" evidence="7">
    <location>
        <begin position="83"/>
        <end position="104"/>
    </location>
</feature>
<dbReference type="PANTHER" id="PTHR30151">
    <property type="entry name" value="ALKANE SULFONATE ABC TRANSPORTER-RELATED, MEMBRANE SUBUNIT"/>
    <property type="match status" value="1"/>
</dbReference>
<feature type="transmembrane region" description="Helical" evidence="7">
    <location>
        <begin position="12"/>
        <end position="32"/>
    </location>
</feature>
<evidence type="ECO:0000256" key="1">
    <source>
        <dbReference type="ARBA" id="ARBA00004651"/>
    </source>
</evidence>
<dbReference type="Gene3D" id="1.10.3720.10">
    <property type="entry name" value="MetI-like"/>
    <property type="match status" value="1"/>
</dbReference>
<protein>
    <submittedName>
        <fullName evidence="9">Lipid kinase</fullName>
    </submittedName>
</protein>
<dbReference type="CDD" id="cd06261">
    <property type="entry name" value="TM_PBP2"/>
    <property type="match status" value="1"/>
</dbReference>
<dbReference type="SUPFAM" id="SSF161098">
    <property type="entry name" value="MetI-like"/>
    <property type="match status" value="1"/>
</dbReference>
<evidence type="ECO:0000256" key="4">
    <source>
        <dbReference type="ARBA" id="ARBA00022692"/>
    </source>
</evidence>
<reference evidence="10" key="1">
    <citation type="submission" date="2017-05" db="EMBL/GenBank/DDBJ databases">
        <authorList>
            <person name="Sharma S."/>
            <person name="Sidhu C."/>
            <person name="Pinnaka A.K."/>
        </authorList>
    </citation>
    <scope>NUCLEOTIDE SEQUENCE [LARGE SCALE GENOMIC DNA]</scope>
    <source>
        <strain evidence="10">AK93</strain>
    </source>
</reference>
<proteinExistence type="inferred from homology"/>
<evidence type="ECO:0000256" key="7">
    <source>
        <dbReference type="RuleBase" id="RU363032"/>
    </source>
</evidence>
<sequence>MKRLINLQPGKPLGFVLGLLPFVVVVLVYMAASAARLADNPNDPLLPSLAAMVDNFQRLATEENRRTGDIVLWLDTQASLYRLGLGVLISALLGLAVGMVNGMLPYARHSFSPFVAVLSMIPPLAVLPVLFIAFGVGELSKVVLIVFGTAPFIMRDLQQRVEELPREQFTKAQTLGASSWQIALRVVLPQVLPRLLDAVRLSLGAAWLFLIASEAIAATEGLGYRIFLVRRYLDMETILPYVLWITLLAFLFDLMLRLASRLLFPWYQSGRSR</sequence>
<dbReference type="RefSeq" id="WP_116303767.1">
    <property type="nucleotide sequence ID" value="NZ_NFZV01000028.1"/>
</dbReference>
<feature type="domain" description="ABC transmembrane type-1" evidence="8">
    <location>
        <begin position="76"/>
        <end position="260"/>
    </location>
</feature>
<dbReference type="InterPro" id="IPR035906">
    <property type="entry name" value="MetI-like_sf"/>
</dbReference>
<keyword evidence="4 7" id="KW-0812">Transmembrane</keyword>
<feature type="transmembrane region" description="Helical" evidence="7">
    <location>
        <begin position="198"/>
        <end position="218"/>
    </location>
</feature>